<proteinExistence type="predicted"/>
<gene>
    <name evidence="1" type="ORF">Scep_007509</name>
</gene>
<organism evidence="1 2">
    <name type="scientific">Stephania cephalantha</name>
    <dbReference type="NCBI Taxonomy" id="152367"/>
    <lineage>
        <taxon>Eukaryota</taxon>
        <taxon>Viridiplantae</taxon>
        <taxon>Streptophyta</taxon>
        <taxon>Embryophyta</taxon>
        <taxon>Tracheophyta</taxon>
        <taxon>Spermatophyta</taxon>
        <taxon>Magnoliopsida</taxon>
        <taxon>Ranunculales</taxon>
        <taxon>Menispermaceae</taxon>
        <taxon>Menispermoideae</taxon>
        <taxon>Cissampelideae</taxon>
        <taxon>Stephania</taxon>
    </lineage>
</organism>
<dbReference type="AlphaFoldDB" id="A0AAP0KA80"/>
<comment type="caution">
    <text evidence="1">The sequence shown here is derived from an EMBL/GenBank/DDBJ whole genome shotgun (WGS) entry which is preliminary data.</text>
</comment>
<dbReference type="Proteomes" id="UP001419268">
    <property type="component" value="Unassembled WGS sequence"/>
</dbReference>
<accession>A0AAP0KA80</accession>
<reference evidence="1 2" key="1">
    <citation type="submission" date="2024-01" db="EMBL/GenBank/DDBJ databases">
        <title>Genome assemblies of Stephania.</title>
        <authorList>
            <person name="Yang L."/>
        </authorList>
    </citation>
    <scope>NUCLEOTIDE SEQUENCE [LARGE SCALE GENOMIC DNA]</scope>
    <source>
        <strain evidence="1">JXDWG</strain>
        <tissue evidence="1">Leaf</tissue>
    </source>
</reference>
<evidence type="ECO:0000313" key="2">
    <source>
        <dbReference type="Proteomes" id="UP001419268"/>
    </source>
</evidence>
<keyword evidence="2" id="KW-1185">Reference proteome</keyword>
<protein>
    <submittedName>
        <fullName evidence="1">Uncharacterized protein</fullName>
    </submittedName>
</protein>
<dbReference type="EMBL" id="JBBNAG010000003">
    <property type="protein sequence ID" value="KAK9148752.1"/>
    <property type="molecule type" value="Genomic_DNA"/>
</dbReference>
<name>A0AAP0KA80_9MAGN</name>
<evidence type="ECO:0000313" key="1">
    <source>
        <dbReference type="EMBL" id="KAK9148752.1"/>
    </source>
</evidence>
<sequence length="59" mass="6978">MEESEGFNQVEEMHNESFVNQESTISHFWRFRSDSQFVNKSTDKSVKHGTSFPRIWPAI</sequence>